<dbReference type="InterPro" id="IPR002048">
    <property type="entry name" value="EF_hand_dom"/>
</dbReference>
<dbReference type="Pfam" id="PF13499">
    <property type="entry name" value="EF-hand_7"/>
    <property type="match status" value="2"/>
</dbReference>
<protein>
    <submittedName>
        <fullName evidence="4">Calmodulin</fullName>
    </submittedName>
</protein>
<organism evidence="3 4">
    <name type="scientific">Macrostomum lignano</name>
    <dbReference type="NCBI Taxonomy" id="282301"/>
    <lineage>
        <taxon>Eukaryota</taxon>
        <taxon>Metazoa</taxon>
        <taxon>Spiralia</taxon>
        <taxon>Lophotrochozoa</taxon>
        <taxon>Platyhelminthes</taxon>
        <taxon>Rhabditophora</taxon>
        <taxon>Macrostomorpha</taxon>
        <taxon>Macrostomida</taxon>
        <taxon>Macrostomidae</taxon>
        <taxon>Macrostomum</taxon>
    </lineage>
</organism>
<dbReference type="GO" id="GO:0005509">
    <property type="term" value="F:calcium ion binding"/>
    <property type="evidence" value="ECO:0007669"/>
    <property type="project" value="InterPro"/>
</dbReference>
<dbReference type="GO" id="GO:0016460">
    <property type="term" value="C:myosin II complex"/>
    <property type="evidence" value="ECO:0007669"/>
    <property type="project" value="TreeGrafter"/>
</dbReference>
<keyword evidence="1" id="KW-0677">Repeat</keyword>
<evidence type="ECO:0000259" key="2">
    <source>
        <dbReference type="PROSITE" id="PS50222"/>
    </source>
</evidence>
<feature type="domain" description="EF-hand" evidence="2">
    <location>
        <begin position="43"/>
        <end position="78"/>
    </location>
</feature>
<feature type="domain" description="EF-hand" evidence="2">
    <location>
        <begin position="114"/>
        <end position="149"/>
    </location>
</feature>
<proteinExistence type="predicted"/>
<keyword evidence="3" id="KW-1185">Reference proteome</keyword>
<dbReference type="PROSITE" id="PS50222">
    <property type="entry name" value="EF_HAND_2"/>
    <property type="match status" value="4"/>
</dbReference>
<dbReference type="InterPro" id="IPR011992">
    <property type="entry name" value="EF-hand-dom_pair"/>
</dbReference>
<sequence length="221" mass="24359">MSGNSHFDETQVRKVFRAIDKTGRGGITVQELCQVMKRIGEDVTEADARNIVGQADTKGSGMITEDDFISYMQSRSADFNQLLRDAFQAMDIKKTGFLTHSQLRAGFAKAGMKLSAEELKQMLSVVDADNTGKISWEAAARRPASLAEHRSVLRVEHVADQTKPARLPLSVLAKEDALHFAVDFEFHMVQRAVQFCDWRGGCGWGARGAGSTRHRDRSGGA</sequence>
<dbReference type="AlphaFoldDB" id="A0A1I8IXR0"/>
<dbReference type="SMART" id="SM00054">
    <property type="entry name" value="EFh"/>
    <property type="match status" value="4"/>
</dbReference>
<dbReference type="Gene3D" id="1.10.238.10">
    <property type="entry name" value="EF-hand"/>
    <property type="match status" value="2"/>
</dbReference>
<dbReference type="InterPro" id="IPR050230">
    <property type="entry name" value="CALM/Myosin/TropC-like"/>
</dbReference>
<evidence type="ECO:0000313" key="3">
    <source>
        <dbReference type="Proteomes" id="UP000095280"/>
    </source>
</evidence>
<dbReference type="Proteomes" id="UP000095280">
    <property type="component" value="Unplaced"/>
</dbReference>
<dbReference type="FunFam" id="1.10.238.10:FF:000178">
    <property type="entry name" value="Calmodulin-2 A"/>
    <property type="match status" value="1"/>
</dbReference>
<evidence type="ECO:0000313" key="4">
    <source>
        <dbReference type="WBParaSite" id="maker-uti_cns_0018934-snap-gene-0.2-mRNA-1"/>
    </source>
</evidence>
<dbReference type="PANTHER" id="PTHR23048">
    <property type="entry name" value="MYOSIN LIGHT CHAIN 1, 3"/>
    <property type="match status" value="1"/>
</dbReference>
<feature type="domain" description="EF-hand" evidence="2">
    <location>
        <begin position="7"/>
        <end position="42"/>
    </location>
</feature>
<dbReference type="WBParaSite" id="maker-uti_cns_0018934-snap-gene-0.2-mRNA-1">
    <property type="protein sequence ID" value="maker-uti_cns_0018934-snap-gene-0.2-mRNA-1"/>
    <property type="gene ID" value="maker-uti_cns_0018934-snap-gene-0.2"/>
</dbReference>
<accession>A0A1I8IXR0</accession>
<evidence type="ECO:0000256" key="1">
    <source>
        <dbReference type="ARBA" id="ARBA00022737"/>
    </source>
</evidence>
<dbReference type="PANTHER" id="PTHR23048:SF0">
    <property type="entry name" value="CALMODULIN LIKE 3"/>
    <property type="match status" value="1"/>
</dbReference>
<reference evidence="4" key="1">
    <citation type="submission" date="2016-11" db="UniProtKB">
        <authorList>
            <consortium name="WormBaseParasite"/>
        </authorList>
    </citation>
    <scope>IDENTIFICATION</scope>
</reference>
<dbReference type="CDD" id="cd00051">
    <property type="entry name" value="EFh"/>
    <property type="match status" value="2"/>
</dbReference>
<dbReference type="SUPFAM" id="SSF47473">
    <property type="entry name" value="EF-hand"/>
    <property type="match status" value="1"/>
</dbReference>
<feature type="domain" description="EF-hand" evidence="2">
    <location>
        <begin position="80"/>
        <end position="113"/>
    </location>
</feature>
<name>A0A1I8IXR0_9PLAT</name>